<dbReference type="Gene3D" id="4.10.810.10">
    <property type="entry name" value="Virus Scaffolding Protein, Chain A"/>
    <property type="match status" value="1"/>
</dbReference>
<protein>
    <submittedName>
        <fullName evidence="3">Uncharacterized conserved protein</fullName>
    </submittedName>
</protein>
<dbReference type="OrthoDB" id="2418442at2"/>
<organism evidence="3 4">
    <name type="scientific">Staphylococcus muscae</name>
    <dbReference type="NCBI Taxonomy" id="1294"/>
    <lineage>
        <taxon>Bacteria</taxon>
        <taxon>Bacillati</taxon>
        <taxon>Bacillota</taxon>
        <taxon>Bacilli</taxon>
        <taxon>Bacillales</taxon>
        <taxon>Staphylococcaceae</taxon>
        <taxon>Staphylococcus</taxon>
    </lineage>
</organism>
<proteinExistence type="predicted"/>
<dbReference type="SMART" id="SM00914">
    <property type="entry name" value="IDEAL"/>
    <property type="match status" value="1"/>
</dbReference>
<sequence>MKHKIDVKQQVPVNPMQAVNRLGAELVIEAALRQHRKAELEQLIDQALLNKNEADFMMYTNEFNELEAQNIV</sequence>
<dbReference type="InterPro" id="IPR027393">
    <property type="entry name" value="Virus_scaffolding_prot_C"/>
</dbReference>
<name>A0A240BZL0_9STAP</name>
<evidence type="ECO:0000313" key="4">
    <source>
        <dbReference type="Proteomes" id="UP000243706"/>
    </source>
</evidence>
<dbReference type="InterPro" id="IPR014957">
    <property type="entry name" value="IDEAL_dom"/>
</dbReference>
<dbReference type="Pfam" id="PF08858">
    <property type="entry name" value="IDEAL"/>
    <property type="match status" value="1"/>
</dbReference>
<dbReference type="Proteomes" id="UP000652995">
    <property type="component" value="Unassembled WGS sequence"/>
</dbReference>
<evidence type="ECO:0000259" key="1">
    <source>
        <dbReference type="SMART" id="SM00914"/>
    </source>
</evidence>
<dbReference type="Proteomes" id="UP000243706">
    <property type="component" value="Chromosome 1"/>
</dbReference>
<evidence type="ECO:0000313" key="2">
    <source>
        <dbReference type="EMBL" id="GGA90768.1"/>
    </source>
</evidence>
<reference evidence="3 4" key="2">
    <citation type="submission" date="2017-06" db="EMBL/GenBank/DDBJ databases">
        <authorList>
            <consortium name="Pathogen Informatics"/>
        </authorList>
    </citation>
    <scope>NUCLEOTIDE SEQUENCE [LARGE SCALE GENOMIC DNA]</scope>
    <source>
        <strain evidence="3 4">NCTC13833</strain>
    </source>
</reference>
<reference evidence="2" key="4">
    <citation type="submission" date="2024-05" db="EMBL/GenBank/DDBJ databases">
        <authorList>
            <person name="Sun Q."/>
            <person name="Sedlacek I."/>
        </authorList>
    </citation>
    <scope>NUCLEOTIDE SEQUENCE</scope>
    <source>
        <strain evidence="2">CCM 4175</strain>
    </source>
</reference>
<accession>A0A240BZL0</accession>
<reference evidence="5" key="3">
    <citation type="journal article" date="2019" name="Int. J. Syst. Evol. Microbiol.">
        <title>The Global Catalogue of Microorganisms (GCM) 10K type strain sequencing project: providing services to taxonomists for standard genome sequencing and annotation.</title>
        <authorList>
            <consortium name="The Broad Institute Genomics Platform"/>
            <consortium name="The Broad Institute Genome Sequencing Center for Infectious Disease"/>
            <person name="Wu L."/>
            <person name="Ma J."/>
        </authorList>
    </citation>
    <scope>NUCLEOTIDE SEQUENCE [LARGE SCALE GENOMIC DNA]</scope>
    <source>
        <strain evidence="5">CCM 4175</strain>
    </source>
</reference>
<gene>
    <name evidence="2" type="ORF">GCM10007183_13700</name>
    <name evidence="3" type="ORF">SAMEA4412661_00660</name>
</gene>
<dbReference type="EMBL" id="BMCB01000007">
    <property type="protein sequence ID" value="GGA90768.1"/>
    <property type="molecule type" value="Genomic_DNA"/>
</dbReference>
<evidence type="ECO:0000313" key="5">
    <source>
        <dbReference type="Proteomes" id="UP000652995"/>
    </source>
</evidence>
<keyword evidence="5" id="KW-1185">Reference proteome</keyword>
<dbReference type="RefSeq" id="WP_095116011.1">
    <property type="nucleotide sequence ID" value="NZ_BMCB01000007.1"/>
</dbReference>
<reference evidence="2" key="1">
    <citation type="journal article" date="2014" name="Int. J. Syst. Evol. Microbiol.">
        <title>Complete genome of a new Firmicutes species belonging to the dominant human colonic microbiota ('Ruminococcus bicirculans') reveals two chromosomes and a selective capacity to utilize plant glucans.</title>
        <authorList>
            <consortium name="NISC Comparative Sequencing Program"/>
            <person name="Wegmann U."/>
            <person name="Louis P."/>
            <person name="Goesmann A."/>
            <person name="Henrissat B."/>
            <person name="Duncan S.H."/>
            <person name="Flint H.J."/>
        </authorList>
    </citation>
    <scope>NUCLEOTIDE SEQUENCE</scope>
    <source>
        <strain evidence="2">CCM 4175</strain>
    </source>
</reference>
<dbReference type="KEGG" id="smus:C7J88_00055"/>
<feature type="domain" description="IDEAL" evidence="1">
    <location>
        <begin position="27"/>
        <end position="63"/>
    </location>
</feature>
<dbReference type="EMBL" id="LT906464">
    <property type="protein sequence ID" value="SNW01227.1"/>
    <property type="molecule type" value="Genomic_DNA"/>
</dbReference>
<evidence type="ECO:0000313" key="3">
    <source>
        <dbReference type="EMBL" id="SNW01227.1"/>
    </source>
</evidence>
<dbReference type="AlphaFoldDB" id="A0A240BZL0"/>